<evidence type="ECO:0008006" key="5">
    <source>
        <dbReference type="Google" id="ProtNLM"/>
    </source>
</evidence>
<feature type="compositionally biased region" description="Basic and acidic residues" evidence="1">
    <location>
        <begin position="250"/>
        <end position="260"/>
    </location>
</feature>
<evidence type="ECO:0000256" key="2">
    <source>
        <dbReference type="SAM" id="Phobius"/>
    </source>
</evidence>
<dbReference type="PANTHER" id="PTHR21274">
    <property type="entry name" value="MECKELIN"/>
    <property type="match status" value="1"/>
</dbReference>
<dbReference type="PANTHER" id="PTHR21274:SF0">
    <property type="entry name" value="MECKELIN"/>
    <property type="match status" value="1"/>
</dbReference>
<feature type="transmembrane region" description="Helical" evidence="2">
    <location>
        <begin position="328"/>
        <end position="348"/>
    </location>
</feature>
<name>A0A6H5I284_9HYME</name>
<dbReference type="Proteomes" id="UP000479190">
    <property type="component" value="Unassembled WGS sequence"/>
</dbReference>
<evidence type="ECO:0000313" key="4">
    <source>
        <dbReference type="Proteomes" id="UP000479190"/>
    </source>
</evidence>
<feature type="transmembrane region" description="Helical" evidence="2">
    <location>
        <begin position="111"/>
        <end position="133"/>
    </location>
</feature>
<dbReference type="EMBL" id="CADCXV010000480">
    <property type="protein sequence ID" value="CAB0030432.1"/>
    <property type="molecule type" value="Genomic_DNA"/>
</dbReference>
<feature type="transmembrane region" description="Helical" evidence="2">
    <location>
        <begin position="145"/>
        <end position="174"/>
    </location>
</feature>
<organism evidence="3 4">
    <name type="scientific">Trichogramma brassicae</name>
    <dbReference type="NCBI Taxonomy" id="86971"/>
    <lineage>
        <taxon>Eukaryota</taxon>
        <taxon>Metazoa</taxon>
        <taxon>Ecdysozoa</taxon>
        <taxon>Arthropoda</taxon>
        <taxon>Hexapoda</taxon>
        <taxon>Insecta</taxon>
        <taxon>Pterygota</taxon>
        <taxon>Neoptera</taxon>
        <taxon>Endopterygota</taxon>
        <taxon>Hymenoptera</taxon>
        <taxon>Apocrita</taxon>
        <taxon>Proctotrupomorpha</taxon>
        <taxon>Chalcidoidea</taxon>
        <taxon>Trichogrammatidae</taxon>
        <taxon>Trichogramma</taxon>
    </lineage>
</organism>
<gene>
    <name evidence="3" type="ORF">TBRA_LOCUS2434</name>
</gene>
<evidence type="ECO:0000256" key="1">
    <source>
        <dbReference type="SAM" id="MobiDB-lite"/>
    </source>
</evidence>
<keyword evidence="2" id="KW-0472">Membrane</keyword>
<keyword evidence="4" id="KW-1185">Reference proteome</keyword>
<dbReference type="InterPro" id="IPR019170">
    <property type="entry name" value="Meckelin"/>
</dbReference>
<keyword evidence="2" id="KW-1133">Transmembrane helix</keyword>
<sequence>MFYEESGYPVVANNKIIPLKYTLDKDDGNNRLNFSLVAFGLDGRLRSLDTPNLFCTFLNDVRFGINVNKQCRVYAKELTSREMLFFSPYLLFADKAKSYLSTLPVFTKNKLVAIGVLAGLAVMYSALKAWGYCKRNHNGILKVGVVAWFFIYCLGAIGNVLLLVTTSVCVYIFIFYKGQTVLHILLPADSVETKIYLCTIIAFCFKLVELAALIYRHRNINVFFIDWEQPRVIAPAASYDSPHTSLKKLYDGRFEPDGASKRSKKKSDGSSAEESPREEKMSDQQLQEEMPPPAPSSDRVQQLPVSIWRTYFVANEWFKIQTKRRINIALQIIFTLFMLEIVGLKYWTQPTPELQTDENENSTNEKNFTLRYGVGALVYMFCYTVQWIISITFYERYVKNRMQHFVDLCSVANVSMFIFAYNYYGYYIHGRSVHGYADTDLETLINDLKKEENNLCAHREFLTFCYECIHFNDVHDHDHDHAFAWDAHDNRFPKIVQLQLQYQSVSKDSLTMWMKYLTSQPRSASLINDKHSLVNTIKESMQKYLGEVKITNHIPDKREPEVVFYDATKATINVYSVKPAVFDLILTIAILVYLGFVYLVVYNFSKFYNFATKISSGKSKSS</sequence>
<feature type="transmembrane region" description="Helical" evidence="2">
    <location>
        <begin position="405"/>
        <end position="424"/>
    </location>
</feature>
<dbReference type="GO" id="GO:0036038">
    <property type="term" value="C:MKS complex"/>
    <property type="evidence" value="ECO:0007669"/>
    <property type="project" value="InterPro"/>
</dbReference>
<keyword evidence="2" id="KW-0812">Transmembrane</keyword>
<dbReference type="AlphaFoldDB" id="A0A6H5I284"/>
<dbReference type="GO" id="GO:0060271">
    <property type="term" value="P:cilium assembly"/>
    <property type="evidence" value="ECO:0007669"/>
    <property type="project" value="InterPro"/>
</dbReference>
<accession>A0A6H5I284</accession>
<feature type="transmembrane region" description="Helical" evidence="2">
    <location>
        <begin position="194"/>
        <end position="215"/>
    </location>
</feature>
<dbReference type="Pfam" id="PF09773">
    <property type="entry name" value="Meckelin"/>
    <property type="match status" value="1"/>
</dbReference>
<protein>
    <recommendedName>
        <fullName evidence="5">Meckelin</fullName>
    </recommendedName>
</protein>
<feature type="transmembrane region" description="Helical" evidence="2">
    <location>
        <begin position="368"/>
        <end position="393"/>
    </location>
</feature>
<proteinExistence type="predicted"/>
<reference evidence="3 4" key="1">
    <citation type="submission" date="2020-02" db="EMBL/GenBank/DDBJ databases">
        <authorList>
            <person name="Ferguson B K."/>
        </authorList>
    </citation>
    <scope>NUCLEOTIDE SEQUENCE [LARGE SCALE GENOMIC DNA]</scope>
</reference>
<feature type="region of interest" description="Disordered" evidence="1">
    <location>
        <begin position="250"/>
        <end position="300"/>
    </location>
</feature>
<dbReference type="OrthoDB" id="419138at2759"/>
<feature type="transmembrane region" description="Helical" evidence="2">
    <location>
        <begin position="584"/>
        <end position="604"/>
    </location>
</feature>
<evidence type="ECO:0000313" key="3">
    <source>
        <dbReference type="EMBL" id="CAB0030432.1"/>
    </source>
</evidence>